<gene>
    <name evidence="1" type="ORF">NQ317_005666</name>
</gene>
<protein>
    <submittedName>
        <fullName evidence="1">Uncharacterized protein</fullName>
    </submittedName>
</protein>
<dbReference type="EMBL" id="JAPWTJ010000002">
    <property type="protein sequence ID" value="KAJ8986192.1"/>
    <property type="molecule type" value="Genomic_DNA"/>
</dbReference>
<keyword evidence="2" id="KW-1185">Reference proteome</keyword>
<dbReference type="Proteomes" id="UP001162164">
    <property type="component" value="Unassembled WGS sequence"/>
</dbReference>
<evidence type="ECO:0000313" key="2">
    <source>
        <dbReference type="Proteomes" id="UP001162164"/>
    </source>
</evidence>
<organism evidence="1 2">
    <name type="scientific">Molorchus minor</name>
    <dbReference type="NCBI Taxonomy" id="1323400"/>
    <lineage>
        <taxon>Eukaryota</taxon>
        <taxon>Metazoa</taxon>
        <taxon>Ecdysozoa</taxon>
        <taxon>Arthropoda</taxon>
        <taxon>Hexapoda</taxon>
        <taxon>Insecta</taxon>
        <taxon>Pterygota</taxon>
        <taxon>Neoptera</taxon>
        <taxon>Endopterygota</taxon>
        <taxon>Coleoptera</taxon>
        <taxon>Polyphaga</taxon>
        <taxon>Cucujiformia</taxon>
        <taxon>Chrysomeloidea</taxon>
        <taxon>Cerambycidae</taxon>
        <taxon>Lamiinae</taxon>
        <taxon>Monochamini</taxon>
        <taxon>Molorchus</taxon>
    </lineage>
</organism>
<evidence type="ECO:0000313" key="1">
    <source>
        <dbReference type="EMBL" id="KAJ8986192.1"/>
    </source>
</evidence>
<proteinExistence type="predicted"/>
<accession>A0ABQ9K835</accession>
<comment type="caution">
    <text evidence="1">The sequence shown here is derived from an EMBL/GenBank/DDBJ whole genome shotgun (WGS) entry which is preliminary data.</text>
</comment>
<name>A0ABQ9K835_9CUCU</name>
<reference evidence="1" key="1">
    <citation type="journal article" date="2023" name="Insect Mol. Biol.">
        <title>Genome sequencing provides insights into the evolution of gene families encoding plant cell wall-degrading enzymes in longhorned beetles.</title>
        <authorList>
            <person name="Shin N.R."/>
            <person name="Okamura Y."/>
            <person name="Kirsch R."/>
            <person name="Pauchet Y."/>
        </authorList>
    </citation>
    <scope>NUCLEOTIDE SEQUENCE</scope>
    <source>
        <strain evidence="1">MMC_N1</strain>
    </source>
</reference>
<sequence length="114" mass="12893">MFMLGILEQEIIFLIYGPKNHPDFVIGIEPQVSFWNLSAFHSMQKWFTGICSCTSQTLESLRLGLLLTDFTKSLQFLDLRPVTSVKIMFATPDINSPSGDKNLNRLLEVNIVNG</sequence>